<accession>A0A3P3VRZ4</accession>
<evidence type="ECO:0000313" key="2">
    <source>
        <dbReference type="EMBL" id="RRJ85551.1"/>
    </source>
</evidence>
<dbReference type="Gene3D" id="1.10.287.1060">
    <property type="entry name" value="ESAT-6-like"/>
    <property type="match status" value="1"/>
</dbReference>
<protein>
    <recommendedName>
        <fullName evidence="1">ESAT-6-like protein</fullName>
    </recommendedName>
</protein>
<dbReference type="InterPro" id="IPR010310">
    <property type="entry name" value="T7SS_ESAT-6-like"/>
</dbReference>
<sequence>MTDIRVDYGVVAAARNNISSGSNKISTTMDNMENDLRPLVEQWTGEASSAYHTSKSNWDSALRDMNNVLVQIQGLLGDSAQDFSSTDRSGANRFGG</sequence>
<dbReference type="NCBIfam" id="TIGR03930">
    <property type="entry name" value="WXG100_ESAT6"/>
    <property type="match status" value="1"/>
</dbReference>
<dbReference type="EMBL" id="RQVS01000028">
    <property type="protein sequence ID" value="RRJ85551.1"/>
    <property type="molecule type" value="Genomic_DNA"/>
</dbReference>
<comment type="caution">
    <text evidence="2">The sequence shown here is derived from an EMBL/GenBank/DDBJ whole genome shotgun (WGS) entry which is preliminary data.</text>
</comment>
<comment type="similarity">
    <text evidence="1">Belongs to the WXG100 family.</text>
</comment>
<dbReference type="InterPro" id="IPR036689">
    <property type="entry name" value="ESAT-6-like_sf"/>
</dbReference>
<keyword evidence="3" id="KW-1185">Reference proteome</keyword>
<evidence type="ECO:0000313" key="3">
    <source>
        <dbReference type="Proteomes" id="UP000274391"/>
    </source>
</evidence>
<dbReference type="Pfam" id="PF06013">
    <property type="entry name" value="WXG100"/>
    <property type="match status" value="1"/>
</dbReference>
<evidence type="ECO:0000256" key="1">
    <source>
        <dbReference type="RuleBase" id="RU362001"/>
    </source>
</evidence>
<dbReference type="SUPFAM" id="SSF140453">
    <property type="entry name" value="EsxAB dimer-like"/>
    <property type="match status" value="1"/>
</dbReference>
<proteinExistence type="inferred from homology"/>
<reference evidence="2 3" key="1">
    <citation type="submission" date="2018-11" db="EMBL/GenBank/DDBJ databases">
        <title>YIM 102482-1 draft genome.</title>
        <authorList>
            <person name="Li G."/>
            <person name="Jiang Y."/>
        </authorList>
    </citation>
    <scope>NUCLEOTIDE SEQUENCE [LARGE SCALE GENOMIC DNA]</scope>
    <source>
        <strain evidence="2 3">YIM 102482-1</strain>
    </source>
</reference>
<gene>
    <name evidence="2" type="ORF">EG850_12995</name>
</gene>
<dbReference type="OrthoDB" id="4278078at2"/>
<dbReference type="AlphaFoldDB" id="A0A3P3VRZ4"/>
<dbReference type="Proteomes" id="UP000274391">
    <property type="component" value="Unassembled WGS sequence"/>
</dbReference>
<name>A0A3P3VRZ4_9MICO</name>
<dbReference type="RefSeq" id="WP_124974173.1">
    <property type="nucleotide sequence ID" value="NZ_RQVS01000028.1"/>
</dbReference>
<organism evidence="2 3">
    <name type="scientific">Gulosibacter macacae</name>
    <dbReference type="NCBI Taxonomy" id="2488791"/>
    <lineage>
        <taxon>Bacteria</taxon>
        <taxon>Bacillati</taxon>
        <taxon>Actinomycetota</taxon>
        <taxon>Actinomycetes</taxon>
        <taxon>Micrococcales</taxon>
        <taxon>Microbacteriaceae</taxon>
        <taxon>Gulosibacter</taxon>
    </lineage>
</organism>